<dbReference type="Proteomes" id="UP000280792">
    <property type="component" value="Unassembled WGS sequence"/>
</dbReference>
<reference evidence="13 14" key="2">
    <citation type="submission" date="2018-12" db="EMBL/GenBank/DDBJ databases">
        <title>Simiduia agarivorans gen. nov., sp. nov., a marine, agarolytic bacterium isolated from shallow coastal water from Keelung, Taiwan.</title>
        <authorList>
            <person name="Shieh W.Y."/>
        </authorList>
    </citation>
    <scope>NUCLEOTIDE SEQUENCE [LARGE SCALE GENOMIC DNA]</scope>
    <source>
        <strain evidence="13 14">GTF-13</strain>
    </source>
</reference>
<evidence type="ECO:0000256" key="2">
    <source>
        <dbReference type="ARBA" id="ARBA00002923"/>
    </source>
</evidence>
<dbReference type="GO" id="GO:0009245">
    <property type="term" value="P:lipid A biosynthetic process"/>
    <property type="evidence" value="ECO:0007669"/>
    <property type="project" value="UniProtKB-UniRule"/>
</dbReference>
<keyword evidence="7 12" id="KW-0479">Metal-binding</keyword>
<evidence type="ECO:0000256" key="9">
    <source>
        <dbReference type="ARBA" id="ARBA00022833"/>
    </source>
</evidence>
<comment type="similarity">
    <text evidence="12">Belongs to the LpxC family.</text>
</comment>
<dbReference type="InterPro" id="IPR011334">
    <property type="entry name" value="UDP-acyl_GlcNac_deAcase_C"/>
</dbReference>
<dbReference type="GO" id="GO:0046872">
    <property type="term" value="F:metal ion binding"/>
    <property type="evidence" value="ECO:0007669"/>
    <property type="project" value="UniProtKB-KW"/>
</dbReference>
<dbReference type="Gene3D" id="3.30.1700.10">
    <property type="entry name" value="lpxc deacetylase, domain 2"/>
    <property type="match status" value="1"/>
</dbReference>
<dbReference type="InterPro" id="IPR004463">
    <property type="entry name" value="UDP-acyl_GlcNac_deAcase"/>
</dbReference>
<evidence type="ECO:0000256" key="7">
    <source>
        <dbReference type="ARBA" id="ARBA00022723"/>
    </source>
</evidence>
<dbReference type="InterPro" id="IPR020568">
    <property type="entry name" value="Ribosomal_Su5_D2-typ_SF"/>
</dbReference>
<comment type="function">
    <text evidence="2 12">Catalyzes the hydrolysis of UDP-3-O-myristoyl-N-acetylglucosamine to form UDP-3-O-myristoylglucosamine and acetate, the committed step in lipid A biosynthesis.</text>
</comment>
<sequence length="304" mass="33500">MIRQRTLKNIIRATGVGLHSGEKVYLTLKPAPVGTGIVFCRTDLDPVVEIPARAENVGETLLCTTLMNADGVRVDTVEHLLSAMAGLGIDNAYIEVSAHEVPIMDGSAGPFVFLLQSAGIEEQEAPKEFIRIKREVSVVEDDKRATFLPFDGFKVSFGIDFDHPVFKGRTQEASVDFSSTSFVKEVSRARTFGFMRDIEYLRSKNLALGGSVDNAIVVDEFRILNEDGLRYEDEFVKHKMLDAIGDLYLLGNSLIGEFKGYKSGHALNNKLICELLANEDAWEVVTFDDAETAPISYMKPAAAV</sequence>
<dbReference type="NCBIfam" id="TIGR00325">
    <property type="entry name" value="lpxC"/>
    <property type="match status" value="1"/>
</dbReference>
<evidence type="ECO:0000256" key="10">
    <source>
        <dbReference type="ARBA" id="ARBA00023098"/>
    </source>
</evidence>
<feature type="active site" description="Proton donor" evidence="12">
    <location>
        <position position="265"/>
    </location>
</feature>
<keyword evidence="6 12" id="KW-0441">Lipid A biosynthesis</keyword>
<keyword evidence="8 12" id="KW-0378">Hydrolase</keyword>
<dbReference type="RefSeq" id="WP_125015767.1">
    <property type="nucleotide sequence ID" value="NZ_QWEZ01000001.1"/>
</dbReference>
<dbReference type="SUPFAM" id="SSF54211">
    <property type="entry name" value="Ribosomal protein S5 domain 2-like"/>
    <property type="match status" value="2"/>
</dbReference>
<keyword evidence="9 12" id="KW-0862">Zinc</keyword>
<evidence type="ECO:0000313" key="13">
    <source>
        <dbReference type="EMBL" id="RRJ85516.1"/>
    </source>
</evidence>
<dbReference type="HAMAP" id="MF_00388">
    <property type="entry name" value="LpxC"/>
    <property type="match status" value="1"/>
</dbReference>
<evidence type="ECO:0000256" key="6">
    <source>
        <dbReference type="ARBA" id="ARBA00022556"/>
    </source>
</evidence>
<dbReference type="GO" id="GO:0103117">
    <property type="term" value="F:UDP-3-O-acyl-N-acetylglucosamine deacetylase activity"/>
    <property type="evidence" value="ECO:0007669"/>
    <property type="project" value="UniProtKB-UniRule"/>
</dbReference>
<evidence type="ECO:0000256" key="11">
    <source>
        <dbReference type="ARBA" id="ARBA00024535"/>
    </source>
</evidence>
<dbReference type="EMBL" id="QWEZ01000001">
    <property type="protein sequence ID" value="RRJ85516.1"/>
    <property type="molecule type" value="Genomic_DNA"/>
</dbReference>
<dbReference type="UniPathway" id="UPA00359">
    <property type="reaction ID" value="UER00478"/>
</dbReference>
<feature type="binding site" evidence="12">
    <location>
        <position position="79"/>
    </location>
    <ligand>
        <name>Zn(2+)</name>
        <dbReference type="ChEBI" id="CHEBI:29105"/>
    </ligand>
</feature>
<keyword evidence="5 12" id="KW-0444">Lipid biosynthesis</keyword>
<evidence type="ECO:0000313" key="14">
    <source>
        <dbReference type="Proteomes" id="UP000280792"/>
    </source>
</evidence>
<dbReference type="FunFam" id="3.30.230.20:FF:000001">
    <property type="entry name" value="UDP-3-O-acyl-N-acetylglucosamine deacetylase"/>
    <property type="match status" value="1"/>
</dbReference>
<protein>
    <recommendedName>
        <fullName evidence="4 12">UDP-3-O-acyl-N-acetylglucosamine deacetylase</fullName>
        <shortName evidence="12">UDP-3-O-acyl-GlcNAc deacetylase</shortName>
        <ecNumber evidence="4 12">3.5.1.108</ecNumber>
    </recommendedName>
    <alternativeName>
        <fullName evidence="12">UDP-3-O-[R-3-hydroxymyristoyl]-N-acetylglucosamine deacetylase</fullName>
    </alternativeName>
</protein>
<dbReference type="AlphaFoldDB" id="A0A3P3VV76"/>
<dbReference type="GO" id="GO:0016020">
    <property type="term" value="C:membrane"/>
    <property type="evidence" value="ECO:0007669"/>
    <property type="project" value="GOC"/>
</dbReference>
<comment type="catalytic activity">
    <reaction evidence="11 12">
        <text>a UDP-3-O-[(3R)-3-hydroxyacyl]-N-acetyl-alpha-D-glucosamine + H2O = a UDP-3-O-[(3R)-3-hydroxyacyl]-alpha-D-glucosamine + acetate</text>
        <dbReference type="Rhea" id="RHEA:67816"/>
        <dbReference type="ChEBI" id="CHEBI:15377"/>
        <dbReference type="ChEBI" id="CHEBI:30089"/>
        <dbReference type="ChEBI" id="CHEBI:137740"/>
        <dbReference type="ChEBI" id="CHEBI:173225"/>
        <dbReference type="EC" id="3.5.1.108"/>
    </reaction>
</comment>
<evidence type="ECO:0000256" key="1">
    <source>
        <dbReference type="ARBA" id="ARBA00001947"/>
    </source>
</evidence>
<gene>
    <name evidence="12" type="primary">lpxC</name>
    <name evidence="13" type="ORF">D0544_09855</name>
</gene>
<dbReference type="Pfam" id="PF03331">
    <property type="entry name" value="LpxC"/>
    <property type="match status" value="1"/>
</dbReference>
<comment type="cofactor">
    <cofactor evidence="1 12">
        <name>Zn(2+)</name>
        <dbReference type="ChEBI" id="CHEBI:29105"/>
    </cofactor>
</comment>
<accession>A0A3P3VV76</accession>
<dbReference type="FunFam" id="3.30.1700.10:FF:000001">
    <property type="entry name" value="UDP-3-O-acyl-N-acetylglucosamine deacetylase"/>
    <property type="match status" value="1"/>
</dbReference>
<comment type="caution">
    <text evidence="13">The sequence shown here is derived from an EMBL/GenBank/DDBJ whole genome shotgun (WGS) entry which is preliminary data.</text>
</comment>
<reference evidence="13 14" key="1">
    <citation type="submission" date="2018-08" db="EMBL/GenBank/DDBJ databases">
        <authorList>
            <person name="Khan S.A."/>
        </authorList>
    </citation>
    <scope>NUCLEOTIDE SEQUENCE [LARGE SCALE GENOMIC DNA]</scope>
    <source>
        <strain evidence="13 14">GTF-13</strain>
    </source>
</reference>
<name>A0A3P3VV76_9GAMM</name>
<dbReference type="EC" id="3.5.1.108" evidence="4 12"/>
<dbReference type="PANTHER" id="PTHR33694:SF1">
    <property type="entry name" value="UDP-3-O-ACYL-N-ACETYLGLUCOSAMINE DEACETYLASE 1, MITOCHONDRIAL-RELATED"/>
    <property type="match status" value="1"/>
</dbReference>
<evidence type="ECO:0000256" key="12">
    <source>
        <dbReference type="HAMAP-Rule" id="MF_00388"/>
    </source>
</evidence>
<comment type="pathway">
    <text evidence="3 12">Glycolipid biosynthesis; lipid IV(A) biosynthesis; lipid IV(A) from (3R)-3-hydroxytetradecanoyl-[acyl-carrier-protein] and UDP-N-acetyl-alpha-D-glucosamine: step 2/6.</text>
</comment>
<keyword evidence="10 12" id="KW-0443">Lipid metabolism</keyword>
<evidence type="ECO:0000256" key="5">
    <source>
        <dbReference type="ARBA" id="ARBA00022516"/>
    </source>
</evidence>
<dbReference type="PANTHER" id="PTHR33694">
    <property type="entry name" value="UDP-3-O-ACYL-N-ACETYLGLUCOSAMINE DEACETYLASE 1, MITOCHONDRIAL-RELATED"/>
    <property type="match status" value="1"/>
</dbReference>
<keyword evidence="14" id="KW-1185">Reference proteome</keyword>
<feature type="binding site" evidence="12">
    <location>
        <position position="242"/>
    </location>
    <ligand>
        <name>Zn(2+)</name>
        <dbReference type="ChEBI" id="CHEBI:29105"/>
    </ligand>
</feature>
<evidence type="ECO:0000256" key="8">
    <source>
        <dbReference type="ARBA" id="ARBA00022801"/>
    </source>
</evidence>
<evidence type="ECO:0000256" key="3">
    <source>
        <dbReference type="ARBA" id="ARBA00005002"/>
    </source>
</evidence>
<evidence type="ECO:0000256" key="4">
    <source>
        <dbReference type="ARBA" id="ARBA00012745"/>
    </source>
</evidence>
<feature type="binding site" evidence="12">
    <location>
        <position position="238"/>
    </location>
    <ligand>
        <name>Zn(2+)</name>
        <dbReference type="ChEBI" id="CHEBI:29105"/>
    </ligand>
</feature>
<organism evidence="13 14">
    <name type="scientific">Aestuariirhabdus litorea</name>
    <dbReference type="NCBI Taxonomy" id="2528527"/>
    <lineage>
        <taxon>Bacteria</taxon>
        <taxon>Pseudomonadati</taxon>
        <taxon>Pseudomonadota</taxon>
        <taxon>Gammaproteobacteria</taxon>
        <taxon>Oceanospirillales</taxon>
        <taxon>Aestuariirhabdaceae</taxon>
        <taxon>Aestuariirhabdus</taxon>
    </lineage>
</organism>
<dbReference type="InterPro" id="IPR015870">
    <property type="entry name" value="UDP-acyl_N-AcGlcN_deAcase_N"/>
</dbReference>
<dbReference type="Gene3D" id="3.30.230.20">
    <property type="entry name" value="lpxc deacetylase, domain 1"/>
    <property type="match status" value="1"/>
</dbReference>
<proteinExistence type="inferred from homology"/>